<dbReference type="Proteomes" id="UP000828390">
    <property type="component" value="Unassembled WGS sequence"/>
</dbReference>
<name>A0A9D4NF43_DREPO</name>
<evidence type="ECO:0000256" key="1">
    <source>
        <dbReference type="SAM" id="MobiDB-lite"/>
    </source>
</evidence>
<comment type="caution">
    <text evidence="2">The sequence shown here is derived from an EMBL/GenBank/DDBJ whole genome shotgun (WGS) entry which is preliminary data.</text>
</comment>
<accession>A0A9D4NF43</accession>
<dbReference type="AlphaFoldDB" id="A0A9D4NF43"/>
<reference evidence="2" key="2">
    <citation type="submission" date="2020-11" db="EMBL/GenBank/DDBJ databases">
        <authorList>
            <person name="McCartney M.A."/>
            <person name="Auch B."/>
            <person name="Kono T."/>
            <person name="Mallez S."/>
            <person name="Becker A."/>
            <person name="Gohl D.M."/>
            <person name="Silverstein K.A.T."/>
            <person name="Koren S."/>
            <person name="Bechman K.B."/>
            <person name="Herman A."/>
            <person name="Abrahante J.E."/>
            <person name="Garbe J."/>
        </authorList>
    </citation>
    <scope>NUCLEOTIDE SEQUENCE</scope>
    <source>
        <strain evidence="2">Duluth1</strain>
        <tissue evidence="2">Whole animal</tissue>
    </source>
</reference>
<protein>
    <submittedName>
        <fullName evidence="2">Uncharacterized protein</fullName>
    </submittedName>
</protein>
<gene>
    <name evidence="2" type="ORF">DPMN_017315</name>
</gene>
<keyword evidence="3" id="KW-1185">Reference proteome</keyword>
<dbReference type="EMBL" id="JAIWYP010000001">
    <property type="protein sequence ID" value="KAH3893171.1"/>
    <property type="molecule type" value="Genomic_DNA"/>
</dbReference>
<proteinExistence type="predicted"/>
<evidence type="ECO:0000313" key="3">
    <source>
        <dbReference type="Proteomes" id="UP000828390"/>
    </source>
</evidence>
<feature type="compositionally biased region" description="Low complexity" evidence="1">
    <location>
        <begin position="28"/>
        <end position="41"/>
    </location>
</feature>
<sequence>MKSISMEDLADDTFKSVINSSSDAKIENNSISSSNSSGAINDNDDDDDDNSIVFGYSVTDLRIGQYSCRASDTTSKSGTVDMSINHSIMTVDMAEDCVQAVAYALSADKIEPYEVERAEQHEVCRLSLCMNNQKSI</sequence>
<organism evidence="2 3">
    <name type="scientific">Dreissena polymorpha</name>
    <name type="common">Zebra mussel</name>
    <name type="synonym">Mytilus polymorpha</name>
    <dbReference type="NCBI Taxonomy" id="45954"/>
    <lineage>
        <taxon>Eukaryota</taxon>
        <taxon>Metazoa</taxon>
        <taxon>Spiralia</taxon>
        <taxon>Lophotrochozoa</taxon>
        <taxon>Mollusca</taxon>
        <taxon>Bivalvia</taxon>
        <taxon>Autobranchia</taxon>
        <taxon>Heteroconchia</taxon>
        <taxon>Euheterodonta</taxon>
        <taxon>Imparidentia</taxon>
        <taxon>Neoheterodontei</taxon>
        <taxon>Myida</taxon>
        <taxon>Dreissenoidea</taxon>
        <taxon>Dreissenidae</taxon>
        <taxon>Dreissena</taxon>
    </lineage>
</organism>
<feature type="region of interest" description="Disordered" evidence="1">
    <location>
        <begin position="25"/>
        <end position="47"/>
    </location>
</feature>
<evidence type="ECO:0000313" key="2">
    <source>
        <dbReference type="EMBL" id="KAH3893171.1"/>
    </source>
</evidence>
<reference evidence="2" key="1">
    <citation type="journal article" date="2019" name="bioRxiv">
        <title>The Genome of the Zebra Mussel, Dreissena polymorpha: A Resource for Invasive Species Research.</title>
        <authorList>
            <person name="McCartney M.A."/>
            <person name="Auch B."/>
            <person name="Kono T."/>
            <person name="Mallez S."/>
            <person name="Zhang Y."/>
            <person name="Obille A."/>
            <person name="Becker A."/>
            <person name="Abrahante J.E."/>
            <person name="Garbe J."/>
            <person name="Badalamenti J.P."/>
            <person name="Herman A."/>
            <person name="Mangelson H."/>
            <person name="Liachko I."/>
            <person name="Sullivan S."/>
            <person name="Sone E.D."/>
            <person name="Koren S."/>
            <person name="Silverstein K.A.T."/>
            <person name="Beckman K.B."/>
            <person name="Gohl D.M."/>
        </authorList>
    </citation>
    <scope>NUCLEOTIDE SEQUENCE</scope>
    <source>
        <strain evidence="2">Duluth1</strain>
        <tissue evidence="2">Whole animal</tissue>
    </source>
</reference>